<keyword evidence="2" id="KW-0813">Transport</keyword>
<sequence>MDMFPNQLLPRRKLFVFCTCVFYMLVATPMLTDGGMYLFQLFDAFSASGISLIFIVFCETIAIAWIYGAERVYDGINDMIGFYPIRWWKFCWQFVCPIAMIVSTDSVPACSPIRNTIIKSVLSI</sequence>
<dbReference type="SUPFAM" id="SSF161070">
    <property type="entry name" value="SNF-like"/>
    <property type="match status" value="1"/>
</dbReference>
<gene>
    <name evidence="9" type="primary">LOC106808565</name>
</gene>
<keyword evidence="3 7" id="KW-0812">Transmembrane</keyword>
<protein>
    <submittedName>
        <fullName evidence="9">Sodium- and chloride-dependent GABA transporter 1-like</fullName>
    </submittedName>
</protein>
<comment type="subcellular location">
    <subcellularLocation>
        <location evidence="1">Membrane</location>
        <topology evidence="1">Multi-pass membrane protein</topology>
    </subcellularLocation>
</comment>
<evidence type="ECO:0000256" key="2">
    <source>
        <dbReference type="ARBA" id="ARBA00022448"/>
    </source>
</evidence>
<dbReference type="PANTHER" id="PTHR11616">
    <property type="entry name" value="SODIUM/CHLORIDE DEPENDENT TRANSPORTER"/>
    <property type="match status" value="1"/>
</dbReference>
<keyword evidence="6 7" id="KW-0472">Membrane</keyword>
<evidence type="ECO:0000256" key="3">
    <source>
        <dbReference type="ARBA" id="ARBA00022692"/>
    </source>
</evidence>
<dbReference type="RefSeq" id="XP_014666813.1">
    <property type="nucleotide sequence ID" value="XM_014811327.1"/>
</dbReference>
<dbReference type="PROSITE" id="PS50267">
    <property type="entry name" value="NA_NEUROTRAN_SYMP_3"/>
    <property type="match status" value="1"/>
</dbReference>
<evidence type="ECO:0000256" key="5">
    <source>
        <dbReference type="ARBA" id="ARBA00022989"/>
    </source>
</evidence>
<dbReference type="PANTHER" id="PTHR11616:SF309">
    <property type="entry name" value="TRANSPORTER"/>
    <property type="match status" value="1"/>
</dbReference>
<name>A0ABM1E3P2_PRICU</name>
<evidence type="ECO:0000256" key="7">
    <source>
        <dbReference type="SAM" id="Phobius"/>
    </source>
</evidence>
<accession>A0ABM1E3P2</accession>
<dbReference type="InterPro" id="IPR037272">
    <property type="entry name" value="SNS_sf"/>
</dbReference>
<dbReference type="Pfam" id="PF00209">
    <property type="entry name" value="SNF"/>
    <property type="match status" value="1"/>
</dbReference>
<keyword evidence="8" id="KW-1185">Reference proteome</keyword>
<dbReference type="Proteomes" id="UP000695022">
    <property type="component" value="Unplaced"/>
</dbReference>
<evidence type="ECO:0000256" key="4">
    <source>
        <dbReference type="ARBA" id="ARBA00022847"/>
    </source>
</evidence>
<organism evidence="8 9">
    <name type="scientific">Priapulus caudatus</name>
    <name type="common">Priapulid worm</name>
    <dbReference type="NCBI Taxonomy" id="37621"/>
    <lineage>
        <taxon>Eukaryota</taxon>
        <taxon>Metazoa</taxon>
        <taxon>Ecdysozoa</taxon>
        <taxon>Scalidophora</taxon>
        <taxon>Priapulida</taxon>
        <taxon>Priapulimorpha</taxon>
        <taxon>Priapulimorphida</taxon>
        <taxon>Priapulidae</taxon>
        <taxon>Priapulus</taxon>
    </lineage>
</organism>
<feature type="transmembrane region" description="Helical" evidence="7">
    <location>
        <begin position="44"/>
        <end position="67"/>
    </location>
</feature>
<keyword evidence="5 7" id="KW-1133">Transmembrane helix</keyword>
<reference evidence="9" key="1">
    <citation type="submission" date="2025-08" db="UniProtKB">
        <authorList>
            <consortium name="RefSeq"/>
        </authorList>
    </citation>
    <scope>IDENTIFICATION</scope>
</reference>
<feature type="transmembrane region" description="Helical" evidence="7">
    <location>
        <begin position="12"/>
        <end position="32"/>
    </location>
</feature>
<evidence type="ECO:0000256" key="6">
    <source>
        <dbReference type="ARBA" id="ARBA00023136"/>
    </source>
</evidence>
<evidence type="ECO:0000313" key="8">
    <source>
        <dbReference type="Proteomes" id="UP000695022"/>
    </source>
</evidence>
<dbReference type="InterPro" id="IPR000175">
    <property type="entry name" value="Na/ntran_symport"/>
</dbReference>
<dbReference type="GeneID" id="106808565"/>
<evidence type="ECO:0000313" key="9">
    <source>
        <dbReference type="RefSeq" id="XP_014666813.1"/>
    </source>
</evidence>
<keyword evidence="4" id="KW-0769">Symport</keyword>
<proteinExistence type="predicted"/>
<evidence type="ECO:0000256" key="1">
    <source>
        <dbReference type="ARBA" id="ARBA00004141"/>
    </source>
</evidence>